<dbReference type="Pfam" id="PF01872">
    <property type="entry name" value="RibD_C"/>
    <property type="match status" value="1"/>
</dbReference>
<dbReference type="Gene3D" id="3.40.430.10">
    <property type="entry name" value="Dihydrofolate Reductase, subunit A"/>
    <property type="match status" value="1"/>
</dbReference>
<dbReference type="SUPFAM" id="SSF53597">
    <property type="entry name" value="Dihydrofolate reductase-like"/>
    <property type="match status" value="1"/>
</dbReference>
<dbReference type="PANTHER" id="PTHR38011:SF11">
    <property type="entry name" value="2,5-DIAMINO-6-RIBOSYLAMINO-4(3H)-PYRIMIDINONE 5'-PHOSPHATE REDUCTASE"/>
    <property type="match status" value="1"/>
</dbReference>
<proteinExistence type="predicted"/>
<dbReference type="AlphaFoldDB" id="A0A2T4IXK4"/>
<protein>
    <submittedName>
        <fullName evidence="2">Riboflavin biosynthesis protein RibD</fullName>
    </submittedName>
</protein>
<comment type="caution">
    <text evidence="2">The sequence shown here is derived from an EMBL/GenBank/DDBJ whole genome shotgun (WGS) entry which is preliminary data.</text>
</comment>
<dbReference type="Proteomes" id="UP000240259">
    <property type="component" value="Unassembled WGS sequence"/>
</dbReference>
<reference evidence="2 3" key="1">
    <citation type="submission" date="2018-03" db="EMBL/GenBank/DDBJ databases">
        <title>Genome sequence of the symbiotic type strain Mesorhizobium helmanticense CSLC115NT isolated from Lotus corniculatus nodules.</title>
        <authorList>
            <person name="Sannazzaro A.I."/>
            <person name="Torres Tejerizo G.A."/>
            <person name="Dip D."/>
            <person name="Caballero M."/>
            <person name="Pistorio M."/>
            <person name="Estrella M.J."/>
        </authorList>
    </citation>
    <scope>NUCLEOTIDE SEQUENCE [LARGE SCALE GENOMIC DNA]</scope>
    <source>
        <strain evidence="2 3">CSLC115N</strain>
    </source>
</reference>
<dbReference type="GO" id="GO:0009231">
    <property type="term" value="P:riboflavin biosynthetic process"/>
    <property type="evidence" value="ECO:0007669"/>
    <property type="project" value="InterPro"/>
</dbReference>
<organism evidence="2 3">
    <name type="scientific">Mesorhizobium helmanticense</name>
    <dbReference type="NCBI Taxonomy" id="1776423"/>
    <lineage>
        <taxon>Bacteria</taxon>
        <taxon>Pseudomonadati</taxon>
        <taxon>Pseudomonadota</taxon>
        <taxon>Alphaproteobacteria</taxon>
        <taxon>Hyphomicrobiales</taxon>
        <taxon>Phyllobacteriaceae</taxon>
        <taxon>Mesorhizobium</taxon>
    </lineage>
</organism>
<dbReference type="InterPro" id="IPR024072">
    <property type="entry name" value="DHFR-like_dom_sf"/>
</dbReference>
<dbReference type="PANTHER" id="PTHR38011">
    <property type="entry name" value="DIHYDROFOLATE REDUCTASE FAMILY PROTEIN (AFU_ORTHOLOGUE AFUA_8G06820)"/>
    <property type="match status" value="1"/>
</dbReference>
<dbReference type="EMBL" id="PZJX01000024">
    <property type="protein sequence ID" value="PTE10387.1"/>
    <property type="molecule type" value="Genomic_DNA"/>
</dbReference>
<keyword evidence="3" id="KW-1185">Reference proteome</keyword>
<evidence type="ECO:0000259" key="1">
    <source>
        <dbReference type="Pfam" id="PF01872"/>
    </source>
</evidence>
<evidence type="ECO:0000313" key="2">
    <source>
        <dbReference type="EMBL" id="PTE10387.1"/>
    </source>
</evidence>
<dbReference type="OrthoDB" id="7342392at2"/>
<feature type="domain" description="Bacterial bifunctional deaminase-reductase C-terminal" evidence="1">
    <location>
        <begin position="6"/>
        <end position="169"/>
    </location>
</feature>
<accession>A0A2T4IXK4</accession>
<evidence type="ECO:0000313" key="3">
    <source>
        <dbReference type="Proteomes" id="UP000240259"/>
    </source>
</evidence>
<name>A0A2T4IXK4_9HYPH</name>
<dbReference type="InterPro" id="IPR002734">
    <property type="entry name" value="RibDG_C"/>
</dbReference>
<sequence>MRRLVVWNVMSLDGYFEGRSPWDLGFLETVWGDELEAFSLEQGREIGTLLFGRRTYEGMASHWATATGAVADMMNSVEKAVATRTLDKATWNNTRLLKGDAAEAVRDLKAEDGKDIYVFGSADLLASLLSAGLVDGHRVCVAPMVLGGGNPLFKPQDQQVKMRLESARPLKIGGMILTYAVGG</sequence>
<dbReference type="RefSeq" id="WP_107648995.1">
    <property type="nucleotide sequence ID" value="NZ_PZJX01000024.1"/>
</dbReference>
<dbReference type="GO" id="GO:0008703">
    <property type="term" value="F:5-amino-6-(5-phosphoribosylamino)uracil reductase activity"/>
    <property type="evidence" value="ECO:0007669"/>
    <property type="project" value="InterPro"/>
</dbReference>
<gene>
    <name evidence="2" type="ORF">C9427_09860</name>
</gene>
<dbReference type="InterPro" id="IPR050765">
    <property type="entry name" value="Riboflavin_Biosynth_HTPR"/>
</dbReference>